<evidence type="ECO:0000256" key="1">
    <source>
        <dbReference type="ARBA" id="ARBA00023015"/>
    </source>
</evidence>
<keyword evidence="3" id="KW-0804">Transcription</keyword>
<dbReference type="RefSeq" id="WP_123043022.1">
    <property type="nucleotide sequence ID" value="NZ_CP033433.1"/>
</dbReference>
<dbReference type="AlphaFoldDB" id="A0A3G3K3C0"/>
<dbReference type="KEGG" id="coh:EAV92_21735"/>
<dbReference type="Gene3D" id="1.10.10.60">
    <property type="entry name" value="Homeodomain-like"/>
    <property type="match status" value="2"/>
</dbReference>
<dbReference type="Pfam" id="PF17853">
    <property type="entry name" value="GGDEF_2"/>
    <property type="match status" value="1"/>
</dbReference>
<reference evidence="6 7" key="1">
    <citation type="submission" date="2018-10" db="EMBL/GenBank/DDBJ databases">
        <title>Genome Sequence of Cohnella sp.</title>
        <authorList>
            <person name="Srinivasan S."/>
            <person name="Kim M.K."/>
        </authorList>
    </citation>
    <scope>NUCLEOTIDE SEQUENCE [LARGE SCALE GENOMIC DNA]</scope>
    <source>
        <strain evidence="6 7">18JY8-7</strain>
    </source>
</reference>
<dbReference type="Proteomes" id="UP000269097">
    <property type="component" value="Chromosome"/>
</dbReference>
<keyword evidence="4" id="KW-1133">Transmembrane helix</keyword>
<protein>
    <submittedName>
        <fullName evidence="6">AraC family transcriptional regulator</fullName>
    </submittedName>
</protein>
<evidence type="ECO:0000256" key="4">
    <source>
        <dbReference type="SAM" id="Phobius"/>
    </source>
</evidence>
<sequence>MTFMRRIRQYRVYRRMVLSYLLLTVVTLTLLSFILYSLFSNKAVQEIDQSSRQMLAQVSYTANVVYEQVQTITGQLLSDHEIVSFLGEREDNKIANYTASLFLARIQGVYPFIENLSLYNFTTGGYVDSLGLPLDPGMFRQDESGYFGFFPRKVTRVDNKPLRLLTFKFIPERSFTQVPRSAIVFDLDESYIRNTMRSIGGSSRESGTFVMDGKGKVLSHSNPEFFMEDFSSYPYVRKILSDTAQGQGSFVEKIDHQKQLVTYVKSSNLDWYFVSTRPYAEMISNINQIRYWTILVALLLIVGGTGLSLLISGNIYNPIRALLDKVNAGAEGTKDKALLRYDEYEMLTDAFDHSIQTAKSLELTLNRSSKALKDSYLSHLLQGNSNKIAVSAEMKREWESRLSGPFLTVVLFKVDGYRSFREGNNAFDRGLYRFAISNIAQELLGKLYRVDVANMEEDEIALILQSDEERLQDSVYLTLGEIQDRVREYYQMSLSAGIGVPSASISEIYTSYKSAQEALKMRLFQGYGCIADARRIQEAEDTPSRYPISVERRLIEAVKLGNRDAVLKEIEEFRKILSQSGYMNAMHNMNFMVLGIIREFEYITEWWSVDVERLDKSLERIREIETMDDMQKLLSGLCFDIVDILEENKKNTTVSKNAKIVEDIQQYVKEHYSEHGLSLESAAERFGFSAGYIGKLFKSMAGTTFNDFVTHTRMEQAKLLLVTKNDPIAQIGEMVGMYNVPYFTTVFKKKYGVTPSQYREQAPKDEG</sequence>
<accession>A0A3G3K3C0</accession>
<dbReference type="Pfam" id="PF12833">
    <property type="entry name" value="HTH_18"/>
    <property type="match status" value="1"/>
</dbReference>
<evidence type="ECO:0000313" key="6">
    <source>
        <dbReference type="EMBL" id="AYQ74942.1"/>
    </source>
</evidence>
<dbReference type="Gene3D" id="3.30.450.20">
    <property type="entry name" value="PAS domain"/>
    <property type="match status" value="1"/>
</dbReference>
<keyword evidence="7" id="KW-1185">Reference proteome</keyword>
<evidence type="ECO:0000256" key="2">
    <source>
        <dbReference type="ARBA" id="ARBA00023125"/>
    </source>
</evidence>
<evidence type="ECO:0000259" key="5">
    <source>
        <dbReference type="PROSITE" id="PS01124"/>
    </source>
</evidence>
<dbReference type="PROSITE" id="PS00041">
    <property type="entry name" value="HTH_ARAC_FAMILY_1"/>
    <property type="match status" value="1"/>
</dbReference>
<dbReference type="SMART" id="SM00342">
    <property type="entry name" value="HTH_ARAC"/>
    <property type="match status" value="1"/>
</dbReference>
<dbReference type="PROSITE" id="PS01124">
    <property type="entry name" value="HTH_ARAC_FAMILY_2"/>
    <property type="match status" value="1"/>
</dbReference>
<dbReference type="SUPFAM" id="SSF46689">
    <property type="entry name" value="Homeodomain-like"/>
    <property type="match status" value="1"/>
</dbReference>
<organism evidence="6 7">
    <name type="scientific">Cohnella candidum</name>
    <dbReference type="NCBI Taxonomy" id="2674991"/>
    <lineage>
        <taxon>Bacteria</taxon>
        <taxon>Bacillati</taxon>
        <taxon>Bacillota</taxon>
        <taxon>Bacilli</taxon>
        <taxon>Bacillales</taxon>
        <taxon>Paenibacillaceae</taxon>
        <taxon>Cohnella</taxon>
    </lineage>
</organism>
<dbReference type="PANTHER" id="PTHR43280">
    <property type="entry name" value="ARAC-FAMILY TRANSCRIPTIONAL REGULATOR"/>
    <property type="match status" value="1"/>
</dbReference>
<feature type="transmembrane region" description="Helical" evidence="4">
    <location>
        <begin position="20"/>
        <end position="39"/>
    </location>
</feature>
<dbReference type="InterPro" id="IPR041522">
    <property type="entry name" value="CdaR_GGDEF"/>
</dbReference>
<dbReference type="PANTHER" id="PTHR43280:SF10">
    <property type="entry name" value="REGULATORY PROTEIN POCR"/>
    <property type="match status" value="1"/>
</dbReference>
<dbReference type="InterPro" id="IPR020449">
    <property type="entry name" value="Tscrpt_reg_AraC-type_HTH"/>
</dbReference>
<gene>
    <name evidence="6" type="ORF">EAV92_21735</name>
</gene>
<evidence type="ECO:0000256" key="3">
    <source>
        <dbReference type="ARBA" id="ARBA00023163"/>
    </source>
</evidence>
<dbReference type="PRINTS" id="PR00032">
    <property type="entry name" value="HTHARAC"/>
</dbReference>
<dbReference type="InterPro" id="IPR018060">
    <property type="entry name" value="HTH_AraC"/>
</dbReference>
<keyword evidence="1" id="KW-0805">Transcription regulation</keyword>
<keyword evidence="4" id="KW-0472">Membrane</keyword>
<dbReference type="InterPro" id="IPR009057">
    <property type="entry name" value="Homeodomain-like_sf"/>
</dbReference>
<dbReference type="InterPro" id="IPR018062">
    <property type="entry name" value="HTH_AraC-typ_CS"/>
</dbReference>
<keyword evidence="2" id="KW-0238">DNA-binding</keyword>
<keyword evidence="4" id="KW-0812">Transmembrane</keyword>
<dbReference type="GO" id="GO:0043565">
    <property type="term" value="F:sequence-specific DNA binding"/>
    <property type="evidence" value="ECO:0007669"/>
    <property type="project" value="InterPro"/>
</dbReference>
<dbReference type="EMBL" id="CP033433">
    <property type="protein sequence ID" value="AYQ74942.1"/>
    <property type="molecule type" value="Genomic_DNA"/>
</dbReference>
<feature type="domain" description="HTH araC/xylS-type" evidence="5">
    <location>
        <begin position="662"/>
        <end position="761"/>
    </location>
</feature>
<evidence type="ECO:0000313" key="7">
    <source>
        <dbReference type="Proteomes" id="UP000269097"/>
    </source>
</evidence>
<proteinExistence type="predicted"/>
<name>A0A3G3K3C0_9BACL</name>
<dbReference type="GO" id="GO:0003700">
    <property type="term" value="F:DNA-binding transcription factor activity"/>
    <property type="evidence" value="ECO:0007669"/>
    <property type="project" value="InterPro"/>
</dbReference>
<dbReference type="CDD" id="cd12912">
    <property type="entry name" value="PDC2_MCP_like"/>
    <property type="match status" value="1"/>
</dbReference>